<comment type="caution">
    <text evidence="4">The sequence shown here is derived from an EMBL/GenBank/DDBJ whole genome shotgun (WGS) entry which is preliminary data.</text>
</comment>
<dbReference type="GO" id="GO:0005576">
    <property type="term" value="C:extracellular region"/>
    <property type="evidence" value="ECO:0007669"/>
    <property type="project" value="UniProtKB-SubCell"/>
</dbReference>
<dbReference type="Gene3D" id="2.150.10.10">
    <property type="entry name" value="Serralysin-like metalloprotease, C-terminal"/>
    <property type="match status" value="3"/>
</dbReference>
<dbReference type="Pfam" id="PF00353">
    <property type="entry name" value="HemolysinCabind"/>
    <property type="match status" value="4"/>
</dbReference>
<feature type="region of interest" description="Disordered" evidence="3">
    <location>
        <begin position="1389"/>
        <end position="1410"/>
    </location>
</feature>
<evidence type="ECO:0000313" key="4">
    <source>
        <dbReference type="EMBL" id="MYM56285.1"/>
    </source>
</evidence>
<accession>A0A6L8LKB1</accession>
<proteinExistence type="predicted"/>
<gene>
    <name evidence="4" type="ORF">GR167_13285</name>
</gene>
<dbReference type="Gene3D" id="2.60.40.2700">
    <property type="match status" value="5"/>
</dbReference>
<evidence type="ECO:0000256" key="3">
    <source>
        <dbReference type="SAM" id="MobiDB-lite"/>
    </source>
</evidence>
<dbReference type="SUPFAM" id="SSF51120">
    <property type="entry name" value="beta-Roll"/>
    <property type="match status" value="2"/>
</dbReference>
<dbReference type="EMBL" id="WWEN01000005">
    <property type="protein sequence ID" value="MYM56285.1"/>
    <property type="molecule type" value="Genomic_DNA"/>
</dbReference>
<reference evidence="4 5" key="1">
    <citation type="submission" date="2020-01" db="EMBL/GenBank/DDBJ databases">
        <authorList>
            <person name="Chen S."/>
        </authorList>
    </citation>
    <scope>NUCLEOTIDE SEQUENCE [LARGE SCALE GENOMIC DNA]</scope>
    <source>
        <strain evidence="4 5">GS-10</strain>
    </source>
</reference>
<dbReference type="InterPro" id="IPR011049">
    <property type="entry name" value="Serralysin-like_metalloprot_C"/>
</dbReference>
<dbReference type="PROSITE" id="PS00330">
    <property type="entry name" value="HEMOLYSIN_CALCIUM"/>
    <property type="match status" value="2"/>
</dbReference>
<evidence type="ECO:0000313" key="5">
    <source>
        <dbReference type="Proteomes" id="UP000479043"/>
    </source>
</evidence>
<evidence type="ECO:0008006" key="6">
    <source>
        <dbReference type="Google" id="ProtNLM"/>
    </source>
</evidence>
<comment type="subcellular location">
    <subcellularLocation>
        <location evidence="1">Secreted</location>
    </subcellularLocation>
</comment>
<dbReference type="InterPro" id="IPR050557">
    <property type="entry name" value="RTX_toxin/Mannuronan_C5-epim"/>
</dbReference>
<dbReference type="PRINTS" id="PR00313">
    <property type="entry name" value="CABNDNGRPT"/>
</dbReference>
<keyword evidence="2" id="KW-0964">Secreted</keyword>
<dbReference type="RefSeq" id="WP_160974156.1">
    <property type="nucleotide sequence ID" value="NZ_WWEN01000005.1"/>
</dbReference>
<dbReference type="Proteomes" id="UP000479043">
    <property type="component" value="Unassembled WGS sequence"/>
</dbReference>
<feature type="region of interest" description="Disordered" evidence="3">
    <location>
        <begin position="1259"/>
        <end position="1284"/>
    </location>
</feature>
<name>A0A6L8LKB1_9RHOB</name>
<sequence>MATTTPLSGSEFQINTYTTLSQSGASVTGLPDGGFVVTWESNGQSWDPINLTGGDFSIYAQVFDANGTARGSEFQVNTVSSLQQIMPAVTGLSDGSFVITWASSGQTWDPINLTGGDFGIYAQLYDANGTAQGSEFQVNTYQPDDQIFPSVAGLTGGGFVVTWTSYDQDGDASGIYGQAYAANGTAQGSEFRINTYTTDAQDMPSVTGLTDGGFVVTWSSTGQDGDFAGIYGQIYNADGTVQGSEFHVSTFTANAQDHSSVTGLTDGGFVVTWMSELQDGSFASIFGQVYNADGTVQGAEFQINTHTTDMQDYPSVAGLSDGGFMVTWESANQDGSFSSIYGQAFDADGTARGDEFRVNTYATDAQSQAAVAGLYGGGAVVVWDSYGQDTNDSFGVFGQLLHWNAPLEGTPAITGTAEEDQTLTADISGLTDADGVASTAYQWLRDGTAISGATNANYTLTQADVGAAISVRVSVTDNAGTTESATSAATTAVTNVNDAPTGTVTISGTAIEDQTLTASNTLADEDGLGTISYQWLRDGAVISGATNANYTLTQADVGAAISVRTSYTDGYGTAESETSAETAAVANVNDDPTGTVSISGTATEEQTLTASNTLADEDGLGSITYQWLRGGSDIFGATEATYTLIQEDVGERISVRASYIDAQGAVENETSAETAAVANVNDDPTGEVTITGTAAQGETLTASNTLGDEDGLGSITYQWLRGGTAITGATGGTYTLTADDVGAEISVRASYTDGQDTQESVTSAATDTVAGPNNLPTGEVTIGGITSEFLVNTTTEGSQFFASVTGLSSGGFVVTWQDDHTSSVIRGQLYHANGTLQGDEFQVNTNTSGQISPSVTDLTDGGFVVTWVARPQIASTHPYGVFGQTYNADGTPRGGEFQASSTLAAETSVTGLPDGGFVVTFSTGVDIFARSYNADGTAQGEEFQVAAGSFGFGSSIRASSPSVTALSDGSVVVAWQEIDTGNMANGTIHAQVYSAEGVQLGNEFQVGTRAAGAQQTPSITGLSDGGFVATWSSQATFGGSHIFAQAYAADGTARGTEFEVNAGVGAMRSNPSVTDLPDGGFMVTWSENYIIKGQSYNADGTARGDVFLVEMNSNGGEFLEFPSVAQLNDGQFVVAWHSRQLGGDTSDSIEDSNGIYARIFELGETSDDTPTAVTFAEVGETLSADTSTLADADGLGEYSYQWLRDGVAITDATDETYTLAAEDVDAAISVRVSYTDGHQVDESVTSVGSFDVVAAPAQELEGSDSGDTLQGGSGNDTLDGGDGNDIVIGGSGNNLLFGGNGNDNAFGGTGSDLLAGNAGSDFVHGGGGMDTVQGGGGNDTVAGGGGDDFVFGGGGNDIVAGGNGSDHVSGGLGNDRILGGTGGDTVIGGAGNDTMAGNHGSDSLDGGQGGDILYGGDGSDLLLGEAGDDSLWGGGGADTLEGGSGADSFCYVGRENEGSDWILDYDAAEGDVLVFYDTGADPNGAHIDQFQVNFEETAGSGQAGVQEAFVIYRPTGEILWALVDGAAQDSINLQIGSHVYDLLA</sequence>
<dbReference type="PANTHER" id="PTHR38340:SF1">
    <property type="entry name" value="S-LAYER PROTEIN"/>
    <property type="match status" value="1"/>
</dbReference>
<dbReference type="PANTHER" id="PTHR38340">
    <property type="entry name" value="S-LAYER PROTEIN"/>
    <property type="match status" value="1"/>
</dbReference>
<dbReference type="InterPro" id="IPR001343">
    <property type="entry name" value="Hemolysn_Ca-bd"/>
</dbReference>
<keyword evidence="5" id="KW-1185">Reference proteome</keyword>
<evidence type="ECO:0000256" key="2">
    <source>
        <dbReference type="ARBA" id="ARBA00022525"/>
    </source>
</evidence>
<dbReference type="InterPro" id="IPR018511">
    <property type="entry name" value="Hemolysin-typ_Ca-bd_CS"/>
</dbReference>
<organism evidence="4 5">
    <name type="scientific">Thalassovita mangrovi</name>
    <dbReference type="NCBI Taxonomy" id="2692236"/>
    <lineage>
        <taxon>Bacteria</taxon>
        <taxon>Pseudomonadati</taxon>
        <taxon>Pseudomonadota</taxon>
        <taxon>Alphaproteobacteria</taxon>
        <taxon>Rhodobacterales</taxon>
        <taxon>Roseobacteraceae</taxon>
        <taxon>Thalassovita</taxon>
    </lineage>
</organism>
<evidence type="ECO:0000256" key="1">
    <source>
        <dbReference type="ARBA" id="ARBA00004613"/>
    </source>
</evidence>
<protein>
    <recommendedName>
        <fullName evidence="6">Ig-like domain-containing protein</fullName>
    </recommendedName>
</protein>
<dbReference type="GO" id="GO:0005509">
    <property type="term" value="F:calcium ion binding"/>
    <property type="evidence" value="ECO:0007669"/>
    <property type="project" value="InterPro"/>
</dbReference>